<dbReference type="Proteomes" id="UP000566813">
    <property type="component" value="Unassembled WGS sequence"/>
</dbReference>
<accession>A0A7X1FU83</accession>
<evidence type="ECO:0000313" key="4">
    <source>
        <dbReference type="Proteomes" id="UP000566813"/>
    </source>
</evidence>
<evidence type="ECO:0000256" key="2">
    <source>
        <dbReference type="SAM" id="SignalP"/>
    </source>
</evidence>
<dbReference type="RefSeq" id="WP_185665351.1">
    <property type="nucleotide sequence ID" value="NZ_JACLAW010000014.1"/>
</dbReference>
<dbReference type="EMBL" id="JACLAW010000014">
    <property type="protein sequence ID" value="MBC2667053.1"/>
    <property type="molecule type" value="Genomic_DNA"/>
</dbReference>
<reference evidence="3 4" key="1">
    <citation type="submission" date="2020-08" db="EMBL/GenBank/DDBJ databases">
        <title>The genome sequence of type strain Novosphingobium flavum NBRC 111647.</title>
        <authorList>
            <person name="Liu Y."/>
        </authorList>
    </citation>
    <scope>NUCLEOTIDE SEQUENCE [LARGE SCALE GENOMIC DNA]</scope>
    <source>
        <strain evidence="3 4">NBRC 111647</strain>
    </source>
</reference>
<proteinExistence type="predicted"/>
<feature type="chain" id="PRO_5030659001" evidence="2">
    <location>
        <begin position="22"/>
        <end position="97"/>
    </location>
</feature>
<feature type="signal peptide" evidence="2">
    <location>
        <begin position="1"/>
        <end position="21"/>
    </location>
</feature>
<keyword evidence="2" id="KW-0732">Signal</keyword>
<dbReference type="AlphaFoldDB" id="A0A7X1FU83"/>
<evidence type="ECO:0000313" key="3">
    <source>
        <dbReference type="EMBL" id="MBC2667053.1"/>
    </source>
</evidence>
<feature type="compositionally biased region" description="Basic and acidic residues" evidence="1">
    <location>
        <begin position="61"/>
        <end position="76"/>
    </location>
</feature>
<evidence type="ECO:0000256" key="1">
    <source>
        <dbReference type="SAM" id="MobiDB-lite"/>
    </source>
</evidence>
<keyword evidence="4" id="KW-1185">Reference proteome</keyword>
<sequence length="97" mass="9498">MTGVPSMRLACLALVIALPLAGCKGSDNKQATASGEILPGSASDAMLPEDRLTSQPPLDPGAERGPRAKGEAKATDAADEAATDAAALAPAATAAAQ</sequence>
<name>A0A7X1FU83_9SPHN</name>
<feature type="region of interest" description="Disordered" evidence="1">
    <location>
        <begin position="25"/>
        <end position="97"/>
    </location>
</feature>
<feature type="compositionally biased region" description="Low complexity" evidence="1">
    <location>
        <begin position="83"/>
        <end position="97"/>
    </location>
</feature>
<gene>
    <name evidence="3" type="ORF">H7F51_16160</name>
</gene>
<comment type="caution">
    <text evidence="3">The sequence shown here is derived from an EMBL/GenBank/DDBJ whole genome shotgun (WGS) entry which is preliminary data.</text>
</comment>
<protein>
    <submittedName>
        <fullName evidence="3">Uncharacterized protein</fullName>
    </submittedName>
</protein>
<organism evidence="3 4">
    <name type="scientific">Novosphingobium flavum</name>
    <dbReference type="NCBI Taxonomy" id="1778672"/>
    <lineage>
        <taxon>Bacteria</taxon>
        <taxon>Pseudomonadati</taxon>
        <taxon>Pseudomonadota</taxon>
        <taxon>Alphaproteobacteria</taxon>
        <taxon>Sphingomonadales</taxon>
        <taxon>Sphingomonadaceae</taxon>
        <taxon>Novosphingobium</taxon>
    </lineage>
</organism>